<name>A0A485LX24_9ZZZZ</name>
<dbReference type="PANTHER" id="PTHR43845">
    <property type="entry name" value="BLR5969 PROTEIN"/>
    <property type="match status" value="1"/>
</dbReference>
<dbReference type="EMBL" id="CAADRN010000117">
    <property type="protein sequence ID" value="VFU13125.1"/>
    <property type="molecule type" value="Genomic_DNA"/>
</dbReference>
<dbReference type="InterPro" id="IPR045851">
    <property type="entry name" value="AMP-bd_C_sf"/>
</dbReference>
<dbReference type="Gene3D" id="3.40.50.12780">
    <property type="entry name" value="N-terminal domain of ligase-like"/>
    <property type="match status" value="1"/>
</dbReference>
<feature type="domain" description="AMP-dependent ligase C-terminal" evidence="2">
    <location>
        <begin position="363"/>
        <end position="450"/>
    </location>
</feature>
<evidence type="ECO:0000259" key="1">
    <source>
        <dbReference type="Pfam" id="PF00501"/>
    </source>
</evidence>
<dbReference type="Pfam" id="PF14535">
    <property type="entry name" value="AMP-binding_C_2"/>
    <property type="match status" value="1"/>
</dbReference>
<evidence type="ECO:0000259" key="2">
    <source>
        <dbReference type="Pfam" id="PF14535"/>
    </source>
</evidence>
<reference evidence="3" key="1">
    <citation type="submission" date="2019-03" db="EMBL/GenBank/DDBJ databases">
        <authorList>
            <person name="Hao L."/>
        </authorList>
    </citation>
    <scope>NUCLEOTIDE SEQUENCE</scope>
</reference>
<organism evidence="3">
    <name type="scientific">anaerobic digester metagenome</name>
    <dbReference type="NCBI Taxonomy" id="1263854"/>
    <lineage>
        <taxon>unclassified sequences</taxon>
        <taxon>metagenomes</taxon>
        <taxon>ecological metagenomes</taxon>
    </lineage>
</organism>
<feature type="domain" description="AMP-dependent synthetase/ligase" evidence="1">
    <location>
        <begin position="105"/>
        <end position="304"/>
    </location>
</feature>
<dbReference type="AlphaFoldDB" id="A0A485LX24"/>
<dbReference type="InterPro" id="IPR042099">
    <property type="entry name" value="ANL_N_sf"/>
</dbReference>
<keyword evidence="3" id="KW-0436">Ligase</keyword>
<dbReference type="Gene3D" id="3.30.300.30">
    <property type="match status" value="1"/>
</dbReference>
<sequence length="457" mass="50881">MFMTGVRQTTEVDYKYWSPAEVMPRNEMKKLQLERLKEQVNYLWQKSPFYREKWQNAGFFPEKLKTLEDIRLIPFLKKEEIRESQEKNPPYGMMQVPGSGPFIRIGMTSGTTGEPVLIPFTEKDYFGVYCQGAVRSVWAAGIRKGDIVHVAFGFTPFMGLAASYDACEHLVGALVIPGGTWSSLMRLKMIKKLGVTVLMGTPTYLLHLAKVAQDNGIDPRTLGVRVISTGGEPGAMSIPNTGVRLKEAWGSRIFDFAGTQETQYMAWTCEEGVGHMNEDLLYCEVLDPETNEPVEPGQSGKLVLTDLVGKSHPCIRFESGDIVNGIDTETSCKCGRTLSIFKGFSGRTGDIIKVRGVCVSVAGIENVIRGIKECSDSYEYVAVKNGKGMDEIKVRVELNKDIDPGQWENVRKKVAETLQLSFMVNMDVEILPPGTLPVYELKAKRFRDLRGQGVSGS</sequence>
<gene>
    <name evidence="3" type="ORF">SCFA_2030001</name>
</gene>
<dbReference type="InterPro" id="IPR028154">
    <property type="entry name" value="AMP-dep_Lig_C"/>
</dbReference>
<dbReference type="PANTHER" id="PTHR43845:SF1">
    <property type="entry name" value="BLR5969 PROTEIN"/>
    <property type="match status" value="1"/>
</dbReference>
<accession>A0A485LX24</accession>
<dbReference type="InterPro" id="IPR000873">
    <property type="entry name" value="AMP-dep_synth/lig_dom"/>
</dbReference>
<dbReference type="Pfam" id="PF00501">
    <property type="entry name" value="AMP-binding"/>
    <property type="match status" value="1"/>
</dbReference>
<protein>
    <submittedName>
        <fullName evidence="3">Phenylacetate-coenzyme A ligase (Modular protein)</fullName>
        <ecNumber evidence="3">6.2.1.30</ecNumber>
    </submittedName>
</protein>
<dbReference type="SUPFAM" id="SSF56801">
    <property type="entry name" value="Acetyl-CoA synthetase-like"/>
    <property type="match status" value="1"/>
</dbReference>
<evidence type="ECO:0000313" key="3">
    <source>
        <dbReference type="EMBL" id="VFU13125.1"/>
    </source>
</evidence>
<dbReference type="EC" id="6.2.1.30" evidence="3"/>
<dbReference type="GO" id="GO:0047475">
    <property type="term" value="F:phenylacetate-CoA ligase activity"/>
    <property type="evidence" value="ECO:0007669"/>
    <property type="project" value="UniProtKB-EC"/>
</dbReference>
<proteinExistence type="predicted"/>